<evidence type="ECO:0000313" key="2">
    <source>
        <dbReference type="EnsemblPlants" id="TraesCS2A02G370500.1.cds1"/>
    </source>
</evidence>
<dbReference type="PANTHER" id="PTHR33087">
    <property type="entry name" value="OS07G0539200 PROTEIN"/>
    <property type="match status" value="1"/>
</dbReference>
<reference evidence="2" key="1">
    <citation type="submission" date="2018-08" db="EMBL/GenBank/DDBJ databases">
        <authorList>
            <person name="Rossello M."/>
        </authorList>
    </citation>
    <scope>NUCLEOTIDE SEQUENCE [LARGE SCALE GENOMIC DNA]</scope>
    <source>
        <strain evidence="2">cv. Chinese Spring</strain>
    </source>
</reference>
<name>A0A3B6B338_WHEAT</name>
<dbReference type="Gramene" id="TraesROB_scaffold_065416_01G000200.1">
    <property type="protein sequence ID" value="TraesROB_scaffold_065416_01G000200.1"/>
    <property type="gene ID" value="TraesROB_scaffold_065416_01G000200"/>
</dbReference>
<dbReference type="OrthoDB" id="696471at2759"/>
<dbReference type="InterPro" id="IPR053253">
    <property type="entry name" value="Sex_diff_modulator"/>
</dbReference>
<dbReference type="Gramene" id="TraesCS2A02G370500.1">
    <property type="protein sequence ID" value="TraesCS2A02G370500.1.cds1"/>
    <property type="gene ID" value="TraesCS2A02G370500"/>
</dbReference>
<evidence type="ECO:0000256" key="1">
    <source>
        <dbReference type="SAM" id="MobiDB-lite"/>
    </source>
</evidence>
<reference evidence="2" key="2">
    <citation type="submission" date="2018-10" db="UniProtKB">
        <authorList>
            <consortium name="EnsemblPlants"/>
        </authorList>
    </citation>
    <scope>IDENTIFICATION</scope>
</reference>
<dbReference type="AlphaFoldDB" id="A0A3B6B338"/>
<dbReference type="Gramene" id="TraesCAD_scaffold_000880_01G000600.1">
    <property type="protein sequence ID" value="TraesCAD_scaffold_000880_01G000600.1"/>
    <property type="gene ID" value="TraesCAD_scaffold_000880_01G000600"/>
</dbReference>
<protein>
    <recommendedName>
        <fullName evidence="4">DUF4283 domain-containing protein</fullName>
    </recommendedName>
</protein>
<organism evidence="2">
    <name type="scientific">Triticum aestivum</name>
    <name type="common">Wheat</name>
    <dbReference type="NCBI Taxonomy" id="4565"/>
    <lineage>
        <taxon>Eukaryota</taxon>
        <taxon>Viridiplantae</taxon>
        <taxon>Streptophyta</taxon>
        <taxon>Embryophyta</taxon>
        <taxon>Tracheophyta</taxon>
        <taxon>Spermatophyta</taxon>
        <taxon>Magnoliopsida</taxon>
        <taxon>Liliopsida</taxon>
        <taxon>Poales</taxon>
        <taxon>Poaceae</taxon>
        <taxon>BOP clade</taxon>
        <taxon>Pooideae</taxon>
        <taxon>Triticodae</taxon>
        <taxon>Triticeae</taxon>
        <taxon>Triticinae</taxon>
        <taxon>Triticum</taxon>
    </lineage>
</organism>
<keyword evidence="3" id="KW-1185">Reference proteome</keyword>
<proteinExistence type="predicted"/>
<dbReference type="Proteomes" id="UP000019116">
    <property type="component" value="Chromosome 2A"/>
</dbReference>
<dbReference type="PANTHER" id="PTHR33087:SF46">
    <property type="entry name" value="OS07G0539200 PROTEIN"/>
    <property type="match status" value="1"/>
</dbReference>
<dbReference type="Gramene" id="TraesCS2A03G0902100.1">
    <property type="protein sequence ID" value="TraesCS2A03G0902100.1.CDS1"/>
    <property type="gene ID" value="TraesCS2A03G0902100"/>
</dbReference>
<evidence type="ECO:0008006" key="4">
    <source>
        <dbReference type="Google" id="ProtNLM"/>
    </source>
</evidence>
<dbReference type="Gramene" id="TraesWEE_scaffold_026934_01G000200.1">
    <property type="protein sequence ID" value="TraesWEE_scaffold_026934_01G000200.1"/>
    <property type="gene ID" value="TraesWEE_scaffold_026934_01G000200"/>
</dbReference>
<feature type="region of interest" description="Disordered" evidence="1">
    <location>
        <begin position="239"/>
        <end position="259"/>
    </location>
</feature>
<dbReference type="Gramene" id="TraesRN2A0100880600.1">
    <property type="protein sequence ID" value="TraesRN2A0100880600.1"/>
    <property type="gene ID" value="TraesRN2A0100880600"/>
</dbReference>
<dbReference type="OMA" id="PCAPRIS"/>
<sequence length="389" mass="41498">MDALEADFRNRALLATVRGRRPPVSPEALVQALARDCGVERRHVRVEVTYPADFFLTFASAEICDRVFSSFDRICCAGAPIGFQRWHRSTQAVGGKLGFFCKLGIEGLPASAWEVGAVSQLINNLQGQLVEILPQQDRWQLEVTAWLRNPSGVPKIYDLEVPEPVGLQNTVDEEWLVAPPPPALPTERLTLIHPLTLHVLDVVDRTVPYLQLRPDFQPDEDEDLTRRHDYSGICYRGRIDGEGRGDTPRSGGHPFGGPGGLGIAGDWGGRRSNGVFGSAGGISPPFVVHPASHGSTPAGASPFSDDNSDFRPGSRRRESPLHGSVAPTAVGSAAYVDTPVLVLSAADTAVGPAALVSTPAVGKILLQHPPVPAAPFLQPSGGDAGFQGA</sequence>
<dbReference type="EnsemblPlants" id="TraesCS2A02G370500.1">
    <property type="protein sequence ID" value="TraesCS2A02G370500.1.cds1"/>
    <property type="gene ID" value="TraesCS2A02G370500"/>
</dbReference>
<evidence type="ECO:0000313" key="3">
    <source>
        <dbReference type="Proteomes" id="UP000019116"/>
    </source>
</evidence>
<dbReference type="STRING" id="4565.A0A3B6B338"/>
<feature type="region of interest" description="Disordered" evidence="1">
    <location>
        <begin position="288"/>
        <end position="325"/>
    </location>
</feature>
<accession>A0A3B6B338</accession>